<dbReference type="PANTHER" id="PTHR34290">
    <property type="entry name" value="SI:CH73-390P7.2"/>
    <property type="match status" value="1"/>
</dbReference>
<dbReference type="EMBL" id="JAJTWT010000001">
    <property type="protein sequence ID" value="MCE4536184.1"/>
    <property type="molecule type" value="Genomic_DNA"/>
</dbReference>
<dbReference type="Proteomes" id="UP001201463">
    <property type="component" value="Unassembled WGS sequence"/>
</dbReference>
<organism evidence="1 2">
    <name type="scientific">Pelomonas caseinilytica</name>
    <dbReference type="NCBI Taxonomy" id="2906763"/>
    <lineage>
        <taxon>Bacteria</taxon>
        <taxon>Pseudomonadati</taxon>
        <taxon>Pseudomonadota</taxon>
        <taxon>Betaproteobacteria</taxon>
        <taxon>Burkholderiales</taxon>
        <taxon>Sphaerotilaceae</taxon>
        <taxon>Roseateles</taxon>
    </lineage>
</organism>
<dbReference type="InterPro" id="IPR044691">
    <property type="entry name" value="DCC1_Trx"/>
</dbReference>
<proteinExistence type="predicted"/>
<gene>
    <name evidence="1" type="ORF">LXT12_02795</name>
</gene>
<protein>
    <submittedName>
        <fullName evidence="1">DUF393 domain-containing protein</fullName>
    </submittedName>
</protein>
<sequence>MTAITPQVHTVYYDGACPLCRGEIAMLMQRNTAGLLEFVDIAAPGFDPAPLGVGMPALLSLMHVRRPDGSWLVGVPAFQVMYAATGFQRVARWLARPWAARVAARAYPWIVRNRYRLPHALVQGFFRLQQRSCRADGACDMR</sequence>
<dbReference type="PANTHER" id="PTHR34290:SF2">
    <property type="entry name" value="OS04G0668800 PROTEIN"/>
    <property type="match status" value="1"/>
</dbReference>
<dbReference type="Pfam" id="PF04134">
    <property type="entry name" value="DCC1-like"/>
    <property type="match status" value="1"/>
</dbReference>
<name>A0ABS8X6U0_9BURK</name>
<dbReference type="RefSeq" id="WP_233389226.1">
    <property type="nucleotide sequence ID" value="NZ_JAJTWT010000001.1"/>
</dbReference>
<comment type="caution">
    <text evidence="1">The sequence shown here is derived from an EMBL/GenBank/DDBJ whole genome shotgun (WGS) entry which is preliminary data.</text>
</comment>
<accession>A0ABS8X6U0</accession>
<reference evidence="1 2" key="1">
    <citation type="submission" date="2021-12" db="EMBL/GenBank/DDBJ databases">
        <title>Genome seq of p7.</title>
        <authorList>
            <person name="Seo T."/>
        </authorList>
    </citation>
    <scope>NUCLEOTIDE SEQUENCE [LARGE SCALE GENOMIC DNA]</scope>
    <source>
        <strain evidence="1 2">P7</strain>
    </source>
</reference>
<keyword evidence="2" id="KW-1185">Reference proteome</keyword>
<evidence type="ECO:0000313" key="2">
    <source>
        <dbReference type="Proteomes" id="UP001201463"/>
    </source>
</evidence>
<evidence type="ECO:0000313" key="1">
    <source>
        <dbReference type="EMBL" id="MCE4536184.1"/>
    </source>
</evidence>
<dbReference type="InterPro" id="IPR007263">
    <property type="entry name" value="DCC1-like"/>
</dbReference>